<dbReference type="EMBL" id="ML987196">
    <property type="protein sequence ID" value="KAF2248209.1"/>
    <property type="molecule type" value="Genomic_DNA"/>
</dbReference>
<evidence type="ECO:0000256" key="6">
    <source>
        <dbReference type="ARBA" id="ARBA00022454"/>
    </source>
</evidence>
<name>A0A6A6IDC5_9PLEO</name>
<dbReference type="FunFam" id="2.40.290.10:FF:000001">
    <property type="entry name" value="X-ray repair cross complementing 6"/>
    <property type="match status" value="1"/>
</dbReference>
<dbReference type="Proteomes" id="UP000800094">
    <property type="component" value="Unassembled WGS sequence"/>
</dbReference>
<dbReference type="GO" id="GO:0006303">
    <property type="term" value="P:double-strand break repair via nonhomologous end joining"/>
    <property type="evidence" value="ECO:0007669"/>
    <property type="project" value="InterPro"/>
</dbReference>
<dbReference type="GO" id="GO:0042162">
    <property type="term" value="F:telomeric DNA binding"/>
    <property type="evidence" value="ECO:0007669"/>
    <property type="project" value="InterPro"/>
</dbReference>
<comment type="catalytic activity">
    <reaction evidence="19">
        <text>ATP + H2O = ADP + phosphate + H(+)</text>
        <dbReference type="Rhea" id="RHEA:13065"/>
        <dbReference type="ChEBI" id="CHEBI:15377"/>
        <dbReference type="ChEBI" id="CHEBI:15378"/>
        <dbReference type="ChEBI" id="CHEBI:30616"/>
        <dbReference type="ChEBI" id="CHEBI:43474"/>
        <dbReference type="ChEBI" id="CHEBI:456216"/>
        <dbReference type="EC" id="3.6.4.12"/>
    </reaction>
</comment>
<evidence type="ECO:0000256" key="13">
    <source>
        <dbReference type="ARBA" id="ARBA00023125"/>
    </source>
</evidence>
<dbReference type="PANTHER" id="PTHR12604">
    <property type="entry name" value="KU AUTOANTIGEN DNA HELICASE"/>
    <property type="match status" value="1"/>
</dbReference>
<dbReference type="Gene3D" id="4.10.970.10">
    <property type="entry name" value="Ku70, bridge and pillars"/>
    <property type="match status" value="1"/>
</dbReference>
<evidence type="ECO:0000259" key="22">
    <source>
        <dbReference type="PROSITE" id="PS50800"/>
    </source>
</evidence>
<dbReference type="RefSeq" id="XP_033683213.1">
    <property type="nucleotide sequence ID" value="XM_033835612.1"/>
</dbReference>
<dbReference type="CDD" id="cd00788">
    <property type="entry name" value="KU70"/>
    <property type="match status" value="1"/>
</dbReference>
<evidence type="ECO:0000313" key="23">
    <source>
        <dbReference type="EMBL" id="KAF2248209.1"/>
    </source>
</evidence>
<evidence type="ECO:0000256" key="17">
    <source>
        <dbReference type="ARBA" id="ARBA00024890"/>
    </source>
</evidence>
<comment type="subcellular location">
    <subcellularLocation>
        <location evidence="2">Chromosome</location>
        <location evidence="2">Telomere</location>
    </subcellularLocation>
    <subcellularLocation>
        <location evidence="1">Nucleus</location>
    </subcellularLocation>
</comment>
<dbReference type="PROSITE" id="PS50800">
    <property type="entry name" value="SAP"/>
    <property type="match status" value="1"/>
</dbReference>
<evidence type="ECO:0000256" key="11">
    <source>
        <dbReference type="ARBA" id="ARBA00022840"/>
    </source>
</evidence>
<keyword evidence="24" id="KW-1185">Reference proteome</keyword>
<evidence type="ECO:0000256" key="5">
    <source>
        <dbReference type="ARBA" id="ARBA00021796"/>
    </source>
</evidence>
<dbReference type="NCBIfam" id="TIGR00578">
    <property type="entry name" value="ku70"/>
    <property type="match status" value="1"/>
</dbReference>
<dbReference type="Pfam" id="PF03730">
    <property type="entry name" value="Ku_C"/>
    <property type="match status" value="1"/>
</dbReference>
<evidence type="ECO:0000256" key="18">
    <source>
        <dbReference type="ARBA" id="ARBA00031811"/>
    </source>
</evidence>
<dbReference type="GO" id="GO:0006310">
    <property type="term" value="P:DNA recombination"/>
    <property type="evidence" value="ECO:0007669"/>
    <property type="project" value="UniProtKB-KW"/>
</dbReference>
<dbReference type="InterPro" id="IPR016194">
    <property type="entry name" value="SPOC-like_C_dom_sf"/>
</dbReference>
<feature type="compositionally biased region" description="Basic and acidic residues" evidence="21">
    <location>
        <begin position="46"/>
        <end position="57"/>
    </location>
</feature>
<evidence type="ECO:0000313" key="24">
    <source>
        <dbReference type="Proteomes" id="UP000800094"/>
    </source>
</evidence>
<dbReference type="AlphaFoldDB" id="A0A6A6IDC5"/>
<dbReference type="FunFam" id="1.10.1600.10:FF:000004">
    <property type="entry name" value="ATP-dependent DNA helicase II subunit 1"/>
    <property type="match status" value="1"/>
</dbReference>
<gene>
    <name evidence="23" type="ORF">BU26DRAFT_605714</name>
</gene>
<dbReference type="InterPro" id="IPR005161">
    <property type="entry name" value="Ku_N"/>
</dbReference>
<dbReference type="Gene3D" id="3.40.50.410">
    <property type="entry name" value="von Willebrand factor, type A domain"/>
    <property type="match status" value="1"/>
</dbReference>
<keyword evidence="11" id="KW-0067">ATP-binding</keyword>
<evidence type="ECO:0000256" key="15">
    <source>
        <dbReference type="ARBA" id="ARBA00023204"/>
    </source>
</evidence>
<dbReference type="GO" id="GO:0003678">
    <property type="term" value="F:DNA helicase activity"/>
    <property type="evidence" value="ECO:0007669"/>
    <property type="project" value="UniProtKB-EC"/>
</dbReference>
<dbReference type="SUPFAM" id="SSF68906">
    <property type="entry name" value="SAP domain"/>
    <property type="match status" value="1"/>
</dbReference>
<dbReference type="SMART" id="SM00513">
    <property type="entry name" value="SAP"/>
    <property type="match status" value="1"/>
</dbReference>
<dbReference type="Gene3D" id="1.10.1600.10">
    <property type="match status" value="1"/>
</dbReference>
<evidence type="ECO:0000256" key="8">
    <source>
        <dbReference type="ARBA" id="ARBA00022763"/>
    </source>
</evidence>
<dbReference type="SUPFAM" id="SSF100939">
    <property type="entry name" value="SPOC domain-like"/>
    <property type="match status" value="1"/>
</dbReference>
<dbReference type="GO" id="GO:0003684">
    <property type="term" value="F:damaged DNA binding"/>
    <property type="evidence" value="ECO:0007669"/>
    <property type="project" value="InterPro"/>
</dbReference>
<keyword evidence="16" id="KW-0539">Nucleus</keyword>
<evidence type="ECO:0000256" key="14">
    <source>
        <dbReference type="ARBA" id="ARBA00023172"/>
    </source>
</evidence>
<comment type="function">
    <text evidence="17">Single-stranded DNA-dependent ATP-dependent helicase. Involved in non-homologous end joining (NHEJ) DNA double strand break repair. DNA-binding is sequence-independent but has a high affinity to nicks in double-stranded DNA and to the ends of duplex DNA. Binds to naturally occurring chromosomal ends, and therefore provides chromosomal end protection. Required also for telomere recombination to repair telomeric ends in the absence of telomerase. KU70, of the KU70/KU80 heterodimer, binds to the stem loop of TLC1, the RNA component of telomerase. Involved in telomere maintenance. Interacts with telomeric repeats and subtelomeric sequences thereby controlling telomere length and protecting against subtelomeric rearrangement. Maintains telomeric chromatin, which is involved in silencing the expression of genes located at the telomere. Required for mating-type switching.</text>
</comment>
<feature type="compositionally biased region" description="Acidic residues" evidence="21">
    <location>
        <begin position="11"/>
        <end position="21"/>
    </location>
</feature>
<dbReference type="Gene3D" id="1.10.720.30">
    <property type="entry name" value="SAP domain"/>
    <property type="match status" value="1"/>
</dbReference>
<dbReference type="CDD" id="cd01458">
    <property type="entry name" value="vWA_ku"/>
    <property type="match status" value="1"/>
</dbReference>
<keyword evidence="15" id="KW-0234">DNA repair</keyword>
<keyword evidence="14" id="KW-0233">DNA recombination</keyword>
<dbReference type="GeneID" id="54588942"/>
<organism evidence="23 24">
    <name type="scientific">Trematosphaeria pertusa</name>
    <dbReference type="NCBI Taxonomy" id="390896"/>
    <lineage>
        <taxon>Eukaryota</taxon>
        <taxon>Fungi</taxon>
        <taxon>Dikarya</taxon>
        <taxon>Ascomycota</taxon>
        <taxon>Pezizomycotina</taxon>
        <taxon>Dothideomycetes</taxon>
        <taxon>Pleosporomycetidae</taxon>
        <taxon>Pleosporales</taxon>
        <taxon>Massarineae</taxon>
        <taxon>Trematosphaeriaceae</taxon>
        <taxon>Trematosphaeria</taxon>
    </lineage>
</organism>
<evidence type="ECO:0000256" key="16">
    <source>
        <dbReference type="ARBA" id="ARBA00023242"/>
    </source>
</evidence>
<feature type="domain" description="SAP" evidence="22">
    <location>
        <begin position="622"/>
        <end position="656"/>
    </location>
</feature>
<dbReference type="InterPro" id="IPR027388">
    <property type="entry name" value="Ku70_bridge/pillars_dom_sf"/>
</dbReference>
<dbReference type="GO" id="GO:0016787">
    <property type="term" value="F:hydrolase activity"/>
    <property type="evidence" value="ECO:0007669"/>
    <property type="project" value="UniProtKB-KW"/>
</dbReference>
<keyword evidence="6" id="KW-0158">Chromosome</keyword>
<accession>A0A6A6IDC5</accession>
<evidence type="ECO:0000256" key="3">
    <source>
        <dbReference type="ARBA" id="ARBA00005240"/>
    </source>
</evidence>
<evidence type="ECO:0000256" key="10">
    <source>
        <dbReference type="ARBA" id="ARBA00022806"/>
    </source>
</evidence>
<evidence type="ECO:0000256" key="2">
    <source>
        <dbReference type="ARBA" id="ARBA00004574"/>
    </source>
</evidence>
<feature type="region of interest" description="Disordered" evidence="21">
    <location>
        <begin position="37"/>
        <end position="58"/>
    </location>
</feature>
<dbReference type="GO" id="GO:0005524">
    <property type="term" value="F:ATP binding"/>
    <property type="evidence" value="ECO:0007669"/>
    <property type="project" value="UniProtKB-KW"/>
</dbReference>
<dbReference type="InterPro" id="IPR047087">
    <property type="entry name" value="KU70_core_dom"/>
</dbReference>
<dbReference type="PANTHER" id="PTHR12604:SF2">
    <property type="entry name" value="X-RAY REPAIR CROSS-COMPLEMENTING PROTEIN 6"/>
    <property type="match status" value="1"/>
</dbReference>
<keyword evidence="8" id="KW-0227">DNA damage</keyword>
<evidence type="ECO:0000256" key="12">
    <source>
        <dbReference type="ARBA" id="ARBA00022895"/>
    </source>
</evidence>
<dbReference type="InterPro" id="IPR005160">
    <property type="entry name" value="Ku_C"/>
</dbReference>
<feature type="compositionally biased region" description="Basic and acidic residues" evidence="21">
    <location>
        <begin position="1"/>
        <end position="10"/>
    </location>
</feature>
<dbReference type="InterPro" id="IPR006164">
    <property type="entry name" value="DNA_bd_Ku70/Ku80"/>
</dbReference>
<reference evidence="23" key="1">
    <citation type="journal article" date="2020" name="Stud. Mycol.">
        <title>101 Dothideomycetes genomes: a test case for predicting lifestyles and emergence of pathogens.</title>
        <authorList>
            <person name="Haridas S."/>
            <person name="Albert R."/>
            <person name="Binder M."/>
            <person name="Bloem J."/>
            <person name="Labutti K."/>
            <person name="Salamov A."/>
            <person name="Andreopoulos B."/>
            <person name="Baker S."/>
            <person name="Barry K."/>
            <person name="Bills G."/>
            <person name="Bluhm B."/>
            <person name="Cannon C."/>
            <person name="Castanera R."/>
            <person name="Culley D."/>
            <person name="Daum C."/>
            <person name="Ezra D."/>
            <person name="Gonzalez J."/>
            <person name="Henrissat B."/>
            <person name="Kuo A."/>
            <person name="Liang C."/>
            <person name="Lipzen A."/>
            <person name="Lutzoni F."/>
            <person name="Magnuson J."/>
            <person name="Mondo S."/>
            <person name="Nolan M."/>
            <person name="Ohm R."/>
            <person name="Pangilinan J."/>
            <person name="Park H.-J."/>
            <person name="Ramirez L."/>
            <person name="Alfaro M."/>
            <person name="Sun H."/>
            <person name="Tritt A."/>
            <person name="Yoshinaga Y."/>
            <person name="Zwiers L.-H."/>
            <person name="Turgeon B."/>
            <person name="Goodwin S."/>
            <person name="Spatafora J."/>
            <person name="Crous P."/>
            <person name="Grigoriev I."/>
        </authorList>
    </citation>
    <scope>NUCLEOTIDE SEQUENCE</scope>
    <source>
        <strain evidence="23">CBS 122368</strain>
    </source>
</reference>
<evidence type="ECO:0000256" key="1">
    <source>
        <dbReference type="ARBA" id="ARBA00004123"/>
    </source>
</evidence>
<dbReference type="SMART" id="SM00559">
    <property type="entry name" value="Ku78"/>
    <property type="match status" value="1"/>
</dbReference>
<dbReference type="InterPro" id="IPR036361">
    <property type="entry name" value="SAP_dom_sf"/>
</dbReference>
<dbReference type="InterPro" id="IPR036465">
    <property type="entry name" value="vWFA_dom_sf"/>
</dbReference>
<evidence type="ECO:0000256" key="20">
    <source>
        <dbReference type="PIRSR" id="PIRSR003033-1"/>
    </source>
</evidence>
<proteinExistence type="inferred from homology"/>
<dbReference type="OrthoDB" id="3249161at2759"/>
<dbReference type="FunFam" id="4.10.970.10:FF:000003">
    <property type="entry name" value="ATP-dependent DNA helicase II subunit 1"/>
    <property type="match status" value="1"/>
</dbReference>
<evidence type="ECO:0000256" key="21">
    <source>
        <dbReference type="SAM" id="MobiDB-lite"/>
    </source>
</evidence>
<dbReference type="GO" id="GO:0043564">
    <property type="term" value="C:Ku70:Ku80 complex"/>
    <property type="evidence" value="ECO:0007669"/>
    <property type="project" value="InterPro"/>
</dbReference>
<dbReference type="PIRSF" id="PIRSF003033">
    <property type="entry name" value="Ku70"/>
    <property type="match status" value="1"/>
</dbReference>
<dbReference type="SUPFAM" id="SSF53300">
    <property type="entry name" value="vWA-like"/>
    <property type="match status" value="1"/>
</dbReference>
<protein>
    <recommendedName>
        <fullName evidence="5">ATP-dependent DNA helicase II subunit 1</fullName>
        <ecNumber evidence="4">3.6.4.12</ecNumber>
    </recommendedName>
    <alternativeName>
        <fullName evidence="18">ATP-dependent DNA helicase II subunit Ku70</fullName>
    </alternativeName>
</protein>
<evidence type="ECO:0000256" key="7">
    <source>
        <dbReference type="ARBA" id="ARBA00022741"/>
    </source>
</evidence>
<dbReference type="InterPro" id="IPR006165">
    <property type="entry name" value="Ku70"/>
</dbReference>
<feature type="active site" description="Schiff-base intermediate with DNA; for 5'-deoxyribose-5-phosphate lyase activity" evidence="20">
    <location>
        <position position="25"/>
    </location>
</feature>
<evidence type="ECO:0000256" key="19">
    <source>
        <dbReference type="ARBA" id="ARBA00047995"/>
    </source>
</evidence>
<sequence>MADTQDNRPGEDEDEEDEIDDASYKTIKDAVLFAIDVSPSMLERPPPSDDKKAERDSPTSAALKCAYQLMQQRIISNPKDMMGILLFGTEKTDLKDGDPTFQHCYLLSDLDVPSAQDVKQLRDLLEDGEAAAQILKPAKEPASIATVLFCANQIFTTKAPNFSSRRLFLVTDNDYPVKVKQDKDTAITRARDLYDLGCTIDLFPISRPDRGFDRTKFYDDLVYPTSPSDPDAPVAIPSTSKVAKSGEGLTLLRQLLSSINSKAAPRRALFSLPLELGPGLRIGVKGFILIKRQEHVKSCYVWVGGEKPQIVTASTSHMADDTARVVEKGELRKAYKFGGDTITFTPDEFTQIRQCFGDPIIRIIGFKPLSSLPIWANTNKATFMYPSEADFIGSTRVFSALQQKLLKSKKMALTWFIARKNAAPVMAALIPGEEKIDENGEQSMPPGLWLVPLPFADDIRRCPEQTESLKTTDALTDKMRIVIEQLQLPKGVYDPSKYPNPDLQWFYRILQAMALEEEVPENVDDKTIPRYKQIDKRAGDYVKEYGDEFESVFASQNRANLTSRAKPKASSAGRKRTATPADGEDEGKPKKRVKKEPKVKEEGDEEGLTDQQMAEINDKGQITKQTVALFKEFLGSRGLAIAGKKAELIERVQEYLESKGL</sequence>
<dbReference type="GO" id="GO:0000723">
    <property type="term" value="P:telomere maintenance"/>
    <property type="evidence" value="ECO:0007669"/>
    <property type="project" value="InterPro"/>
</dbReference>
<dbReference type="FunFam" id="3.40.50.410:FF:000071">
    <property type="entry name" value="ATP-dependent DNA helicase II subunit 1"/>
    <property type="match status" value="1"/>
</dbReference>
<evidence type="ECO:0000256" key="4">
    <source>
        <dbReference type="ARBA" id="ARBA00012551"/>
    </source>
</evidence>
<dbReference type="EC" id="3.6.4.12" evidence="4"/>
<dbReference type="Pfam" id="PF02037">
    <property type="entry name" value="SAP"/>
    <property type="match status" value="1"/>
</dbReference>
<dbReference type="Pfam" id="PF02735">
    <property type="entry name" value="Ku"/>
    <property type="match status" value="1"/>
</dbReference>
<feature type="region of interest" description="Disordered" evidence="21">
    <location>
        <begin position="1"/>
        <end position="22"/>
    </location>
</feature>
<keyword evidence="10 23" id="KW-0347">Helicase</keyword>
<feature type="region of interest" description="Disordered" evidence="21">
    <location>
        <begin position="559"/>
        <end position="617"/>
    </location>
</feature>
<dbReference type="Pfam" id="PF03731">
    <property type="entry name" value="Ku_N"/>
    <property type="match status" value="1"/>
</dbReference>
<keyword evidence="7" id="KW-0547">Nucleotide-binding</keyword>
<keyword evidence="9" id="KW-0378">Hydrolase</keyword>
<comment type="similarity">
    <text evidence="3">Belongs to the ku70 family.</text>
</comment>
<dbReference type="Gene3D" id="2.40.290.10">
    <property type="match status" value="1"/>
</dbReference>
<dbReference type="GO" id="GO:0003690">
    <property type="term" value="F:double-stranded DNA binding"/>
    <property type="evidence" value="ECO:0007669"/>
    <property type="project" value="TreeGrafter"/>
</dbReference>
<dbReference type="InterPro" id="IPR003034">
    <property type="entry name" value="SAP_dom"/>
</dbReference>
<evidence type="ECO:0000256" key="9">
    <source>
        <dbReference type="ARBA" id="ARBA00022801"/>
    </source>
</evidence>
<keyword evidence="13" id="KW-0238">DNA-binding</keyword>
<keyword evidence="12" id="KW-0779">Telomere</keyword>
<dbReference type="GO" id="GO:0000781">
    <property type="term" value="C:chromosome, telomeric region"/>
    <property type="evidence" value="ECO:0007669"/>
    <property type="project" value="UniProtKB-SubCell"/>
</dbReference>